<evidence type="ECO:0000313" key="4">
    <source>
        <dbReference type="EMBL" id="UYV65820.1"/>
    </source>
</evidence>
<dbReference type="Proteomes" id="UP001235939">
    <property type="component" value="Chromosome 03"/>
</dbReference>
<gene>
    <name evidence="4" type="ORF">LAZ67_3005542</name>
</gene>
<dbReference type="SUPFAM" id="SSF57667">
    <property type="entry name" value="beta-beta-alpha zinc fingers"/>
    <property type="match status" value="1"/>
</dbReference>
<keyword evidence="1" id="KW-0479">Metal-binding</keyword>
<keyword evidence="5" id="KW-1185">Reference proteome</keyword>
<reference evidence="4 5" key="1">
    <citation type="submission" date="2022-01" db="EMBL/GenBank/DDBJ databases">
        <title>A chromosomal length assembly of Cordylochernes scorpioides.</title>
        <authorList>
            <person name="Zeh D."/>
            <person name="Zeh J."/>
        </authorList>
    </citation>
    <scope>NUCLEOTIDE SEQUENCE [LARGE SCALE GENOMIC DNA]</scope>
    <source>
        <strain evidence="4">IN4F17</strain>
        <tissue evidence="4">Whole Body</tissue>
    </source>
</reference>
<proteinExistence type="predicted"/>
<name>A0ABY6KF60_9ARAC</name>
<organism evidence="4 5">
    <name type="scientific">Cordylochernes scorpioides</name>
    <dbReference type="NCBI Taxonomy" id="51811"/>
    <lineage>
        <taxon>Eukaryota</taxon>
        <taxon>Metazoa</taxon>
        <taxon>Ecdysozoa</taxon>
        <taxon>Arthropoda</taxon>
        <taxon>Chelicerata</taxon>
        <taxon>Arachnida</taxon>
        <taxon>Pseudoscorpiones</taxon>
        <taxon>Cheliferoidea</taxon>
        <taxon>Chernetidae</taxon>
        <taxon>Cordylochernes</taxon>
    </lineage>
</organism>
<keyword evidence="1" id="KW-0863">Zinc-finger</keyword>
<dbReference type="InterPro" id="IPR013087">
    <property type="entry name" value="Znf_C2H2_type"/>
</dbReference>
<protein>
    <recommendedName>
        <fullName evidence="3">C2H2-type domain-containing protein</fullName>
    </recommendedName>
</protein>
<evidence type="ECO:0000313" key="5">
    <source>
        <dbReference type="Proteomes" id="UP001235939"/>
    </source>
</evidence>
<evidence type="ECO:0000259" key="3">
    <source>
        <dbReference type="PROSITE" id="PS50157"/>
    </source>
</evidence>
<feature type="region of interest" description="Disordered" evidence="2">
    <location>
        <begin position="78"/>
        <end position="109"/>
    </location>
</feature>
<keyword evidence="1" id="KW-0862">Zinc</keyword>
<feature type="domain" description="C2H2-type" evidence="3">
    <location>
        <begin position="13"/>
        <end position="41"/>
    </location>
</feature>
<accession>A0ABY6KF60</accession>
<dbReference type="InterPro" id="IPR036236">
    <property type="entry name" value="Znf_C2H2_sf"/>
</dbReference>
<evidence type="ECO:0000256" key="1">
    <source>
        <dbReference type="PROSITE-ProRule" id="PRU00042"/>
    </source>
</evidence>
<evidence type="ECO:0000256" key="2">
    <source>
        <dbReference type="SAM" id="MobiDB-lite"/>
    </source>
</evidence>
<sequence length="109" mass="12377">MKIHVQKHISKPYICDKCNFETSYCNSLKRHKRYKHTDPALKCKLCKYVACGEADLRIHAAMRASVVGCVVQDSHQTQLHRHQEVQHSVSTPAPSVERRVSPSPTSPNI</sequence>
<dbReference type="PROSITE" id="PS50157">
    <property type="entry name" value="ZINC_FINGER_C2H2_2"/>
    <property type="match status" value="1"/>
</dbReference>
<dbReference type="Gene3D" id="3.30.160.60">
    <property type="entry name" value="Classic Zinc Finger"/>
    <property type="match status" value="1"/>
</dbReference>
<dbReference type="EMBL" id="CP092865">
    <property type="protein sequence ID" value="UYV65820.1"/>
    <property type="molecule type" value="Genomic_DNA"/>
</dbReference>